<evidence type="ECO:0008006" key="3">
    <source>
        <dbReference type="Google" id="ProtNLM"/>
    </source>
</evidence>
<accession>A0A6T5MZS2</accession>
<gene>
    <name evidence="2" type="ORF">HAKA00212_LOCUS13933</name>
</gene>
<reference evidence="2" key="1">
    <citation type="submission" date="2021-01" db="EMBL/GenBank/DDBJ databases">
        <authorList>
            <person name="Corre E."/>
            <person name="Pelletier E."/>
            <person name="Niang G."/>
            <person name="Scheremetjew M."/>
            <person name="Finn R."/>
            <person name="Kale V."/>
            <person name="Holt S."/>
            <person name="Cochrane G."/>
            <person name="Meng A."/>
            <person name="Brown T."/>
            <person name="Cohen L."/>
        </authorList>
    </citation>
    <scope>NUCLEOTIDE SEQUENCE</scope>
    <source>
        <strain evidence="2">CCMP3107</strain>
    </source>
</reference>
<proteinExistence type="predicted"/>
<sequence>MNGKEVLVFLVAVLLGCCHGFQVSSRSLTFGNKQLKNHVPLKKIGAESENAGAAQEEEEVTVNINFRGKAMQLDFEIQEYKGGICKLNLNQDYSVWYSQGWTSSEPGNWRVEEAEEDEAPGTYLQFTCPLTDTYQRLLDAGTVLYFRGRIDADADAVTNLAGVRVVDGAVVTERLKWLGLGAEFVRIGSFSGQLMGKNEKVPAPAVTIEEFYLKALRNRKNRNAAADNA</sequence>
<name>A0A6T5MZS2_HETAK</name>
<evidence type="ECO:0000313" key="2">
    <source>
        <dbReference type="EMBL" id="CAE0635192.1"/>
    </source>
</evidence>
<organism evidence="2">
    <name type="scientific">Heterosigma akashiwo</name>
    <name type="common">Chromophytic alga</name>
    <name type="synonym">Heterosigma carterae</name>
    <dbReference type="NCBI Taxonomy" id="2829"/>
    <lineage>
        <taxon>Eukaryota</taxon>
        <taxon>Sar</taxon>
        <taxon>Stramenopiles</taxon>
        <taxon>Ochrophyta</taxon>
        <taxon>Raphidophyceae</taxon>
        <taxon>Chattonellales</taxon>
        <taxon>Chattonellaceae</taxon>
        <taxon>Heterosigma</taxon>
    </lineage>
</organism>
<dbReference type="PROSITE" id="PS51257">
    <property type="entry name" value="PROKAR_LIPOPROTEIN"/>
    <property type="match status" value="1"/>
</dbReference>
<dbReference type="EMBL" id="HBIU01030249">
    <property type="protein sequence ID" value="CAE0635192.1"/>
    <property type="molecule type" value="Transcribed_RNA"/>
</dbReference>
<evidence type="ECO:0000256" key="1">
    <source>
        <dbReference type="SAM" id="SignalP"/>
    </source>
</evidence>
<feature type="chain" id="PRO_5030159658" description="Galectin" evidence="1">
    <location>
        <begin position="21"/>
        <end position="229"/>
    </location>
</feature>
<feature type="signal peptide" evidence="1">
    <location>
        <begin position="1"/>
        <end position="20"/>
    </location>
</feature>
<protein>
    <recommendedName>
        <fullName evidence="3">Galectin</fullName>
    </recommendedName>
</protein>
<keyword evidence="1" id="KW-0732">Signal</keyword>
<dbReference type="AlphaFoldDB" id="A0A6T5MZS2"/>